<keyword evidence="6" id="KW-0067">ATP-binding</keyword>
<feature type="transmembrane region" description="Helical" evidence="9">
    <location>
        <begin position="943"/>
        <end position="963"/>
    </location>
</feature>
<sequence>MLFRRSTTGQGLNPAQIIHEDRVGLLSRLTFQWIFPLLSIGYFRPLTRDDTRNQNPTRAVAVHQRIVFESFQDLSYQRAFPLLWALHGAFRFEFWLAGIAMLFANLLQVMAPLLLRYFLVSLSDESSSHGSSLKFVALLFTTQMGMSFALVHYHYLGGVVGGQVKAVLTAMVFEKSLRLSNNESTTWPDGKISNLLTVDSQRIESALLYANMIWSEPVAVVVALAILFYNLTWSALSGLLLLGVGAKGLEFSMGWLVSRRMAINAAVDHRILSLFEGLRNMKFVKFHAWEPYFLRRISDVRAAEVQQQHKLLSLQSTIMSLSTSLPSYAAMLSFIVFMTVHGRLTAAEAFSSLALFNCLRKPLNILPIVLNQLIDAWVSIQRIESFLKADDQQKTIEWDMNAVDVIKITNGYFSWNHAAEHNISSSAIDEETSLLSAHEEFSMPGSRISSLALSNVDLQVTPGELIAVAGPVGAGKSALLLALAGQMSQIRGHIVLGATRSFCSQVPWIESGTVQENILFGKPLLQPWYDEVVEACALKQDLKTWEHGDATYIGEQGITLSGGQKQRISLARTIYADADLLLLDDPLSAVDADVSQHIFNKAILGLLRRKTCLLVTHQRHIITQCDRVLWLEKGHIKASENPSNPSSGDELLSHLIPAQKNYQPNDSKNAEHGALTTEDDKAVHSDQDQNTVIDSETQKAGRVHGSVYKTYLSASGSIFHWPILFSILIVSQIAGIFTGVWLSWWVDNTLGWDNRAYIVGYILLGVVQSVLAWVYLSQASFTGLRASDNLFKTALSSVLYAPMSFHTANPVGRLMNLFSSDVNQLDNGVSGSVQAFFVLVGIAFSTFLLISVQFPLFVLSLPVIASVVSYTSAYYRASRQELKRFETVSRSTVAGNAVECIAGRQTIRSFGVQHIFQSRLSIAIDEASNFSYLMIASQQWLNLRLDTLGNVLILFVGALMVMSDNSIPASMSGLLMTYALAVVQIIPGIVSQTAEIENSFITVERMIQYGNEIPTEMNHNMKEVSLRYKSDHPRALKDVSFTISSGEKIGIIGRTGAGKSSIVSVLFRLFPLEHGSVLIDNVNIADLDIHSLRSKLAIIPQDPTLFQGTVRTNLDPSGEYADDDLCHALRKTNLYPQVHLDRDVQPDGKNFSLGERQLLALARVLVRDPRILVCDEATSAVDQDTDRAVQQTLLEAFQHRTVICIAHRLQTIIRYDRICIVDQGRVVDFQSPLALFDSNAEFRQMCELNYITRKDVV</sequence>
<dbReference type="RefSeq" id="XP_065955817.1">
    <property type="nucleotide sequence ID" value="XM_066100417.1"/>
</dbReference>
<dbReference type="GO" id="GO:0016887">
    <property type="term" value="F:ATP hydrolysis activity"/>
    <property type="evidence" value="ECO:0007669"/>
    <property type="project" value="InterPro"/>
</dbReference>
<dbReference type="FunFam" id="3.40.50.300:FF:000838">
    <property type="entry name" value="ABC multidrug transporter (Eurofung)"/>
    <property type="match status" value="1"/>
</dbReference>
<keyword evidence="3 9" id="KW-0812">Transmembrane</keyword>
<organism evidence="12 13">
    <name type="scientific">Penicillium digitatum</name>
    <name type="common">Green mold</name>
    <dbReference type="NCBI Taxonomy" id="36651"/>
    <lineage>
        <taxon>Eukaryota</taxon>
        <taxon>Fungi</taxon>
        <taxon>Dikarya</taxon>
        <taxon>Ascomycota</taxon>
        <taxon>Pezizomycotina</taxon>
        <taxon>Eurotiomycetes</taxon>
        <taxon>Eurotiomycetidae</taxon>
        <taxon>Eurotiales</taxon>
        <taxon>Aspergillaceae</taxon>
        <taxon>Penicillium</taxon>
    </lineage>
</organism>
<dbReference type="GeneID" id="26236610"/>
<feature type="transmembrane region" description="Helical" evidence="9">
    <location>
        <begin position="135"/>
        <end position="156"/>
    </location>
</feature>
<reference evidence="12 13" key="1">
    <citation type="submission" date="2020-08" db="EMBL/GenBank/DDBJ databases">
        <title>The completed genome sequence of the pathogenic ascomycete fungus Penicillium digitatum.</title>
        <authorList>
            <person name="Wang M."/>
        </authorList>
    </citation>
    <scope>NUCLEOTIDE SEQUENCE [LARGE SCALE GENOMIC DNA]</scope>
    <source>
        <strain evidence="12 13">PdW03</strain>
    </source>
</reference>
<dbReference type="Pfam" id="PF00664">
    <property type="entry name" value="ABC_membrane"/>
    <property type="match status" value="2"/>
</dbReference>
<feature type="domain" description="ABC transporter" evidence="10">
    <location>
        <begin position="1021"/>
        <end position="1248"/>
    </location>
</feature>
<feature type="domain" description="ABC transmembrane type-1" evidence="11">
    <location>
        <begin position="723"/>
        <end position="998"/>
    </location>
</feature>
<keyword evidence="2" id="KW-0813">Transport</keyword>
<gene>
    <name evidence="12" type="ORF">Pdw03_3183</name>
</gene>
<feature type="transmembrane region" description="Helical" evidence="9">
    <location>
        <begin position="718"/>
        <end position="744"/>
    </location>
</feature>
<dbReference type="InterPro" id="IPR003439">
    <property type="entry name" value="ABC_transporter-like_ATP-bd"/>
</dbReference>
<evidence type="ECO:0000256" key="5">
    <source>
        <dbReference type="ARBA" id="ARBA00022741"/>
    </source>
</evidence>
<accession>A0A7T6XFS0</accession>
<dbReference type="VEuPathDB" id="FungiDB:PDIP_82940"/>
<dbReference type="PROSITE" id="PS50929">
    <property type="entry name" value="ABC_TM1F"/>
    <property type="match status" value="2"/>
</dbReference>
<dbReference type="CDD" id="cd03250">
    <property type="entry name" value="ABCC_MRP_domain1"/>
    <property type="match status" value="1"/>
</dbReference>
<dbReference type="CDD" id="cd18597">
    <property type="entry name" value="ABC_6TM_YOR1_D1_like"/>
    <property type="match status" value="1"/>
</dbReference>
<dbReference type="EMBL" id="CP060774">
    <property type="protein sequence ID" value="QQK40329.1"/>
    <property type="molecule type" value="Genomic_DNA"/>
</dbReference>
<protein>
    <submittedName>
        <fullName evidence="12">Cyclic peptide transporter</fullName>
    </submittedName>
</protein>
<evidence type="ECO:0000256" key="6">
    <source>
        <dbReference type="ARBA" id="ARBA00022840"/>
    </source>
</evidence>
<dbReference type="GO" id="GO:0016020">
    <property type="term" value="C:membrane"/>
    <property type="evidence" value="ECO:0007669"/>
    <property type="project" value="UniProtKB-SubCell"/>
</dbReference>
<dbReference type="PANTHER" id="PTHR24223">
    <property type="entry name" value="ATP-BINDING CASSETTE SUB-FAMILY C"/>
    <property type="match status" value="1"/>
</dbReference>
<feature type="transmembrane region" description="Helical" evidence="9">
    <location>
        <begin position="235"/>
        <end position="257"/>
    </location>
</feature>
<dbReference type="FunFam" id="1.20.1560.10:FF:000013">
    <property type="entry name" value="ABC transporter C family member 2"/>
    <property type="match status" value="1"/>
</dbReference>
<dbReference type="AlphaFoldDB" id="A0A7T6XFS0"/>
<evidence type="ECO:0000259" key="11">
    <source>
        <dbReference type="PROSITE" id="PS50929"/>
    </source>
</evidence>
<name>A0A7T6XFS0_PENDI</name>
<evidence type="ECO:0000313" key="13">
    <source>
        <dbReference type="Proteomes" id="UP000595662"/>
    </source>
</evidence>
<dbReference type="InterPro" id="IPR017871">
    <property type="entry name" value="ABC_transporter-like_CS"/>
</dbReference>
<dbReference type="Gene3D" id="1.20.1560.10">
    <property type="entry name" value="ABC transporter type 1, transmembrane domain"/>
    <property type="match status" value="2"/>
</dbReference>
<dbReference type="InterPro" id="IPR011527">
    <property type="entry name" value="ABC1_TM_dom"/>
</dbReference>
<dbReference type="GO" id="GO:0005737">
    <property type="term" value="C:cytoplasm"/>
    <property type="evidence" value="ECO:0007669"/>
    <property type="project" value="UniProtKB-ARBA"/>
</dbReference>
<dbReference type="PROSITE" id="PS00211">
    <property type="entry name" value="ABC_TRANSPORTER_1"/>
    <property type="match status" value="2"/>
</dbReference>
<evidence type="ECO:0000256" key="4">
    <source>
        <dbReference type="ARBA" id="ARBA00022737"/>
    </source>
</evidence>
<comment type="subcellular location">
    <subcellularLocation>
        <location evidence="1">Membrane</location>
        <topology evidence="1">Multi-pass membrane protein</topology>
    </subcellularLocation>
</comment>
<dbReference type="GO" id="GO:0140359">
    <property type="term" value="F:ABC-type transporter activity"/>
    <property type="evidence" value="ECO:0007669"/>
    <property type="project" value="InterPro"/>
</dbReference>
<dbReference type="SUPFAM" id="SSF52540">
    <property type="entry name" value="P-loop containing nucleoside triphosphate hydrolases"/>
    <property type="match status" value="2"/>
</dbReference>
<dbReference type="Pfam" id="PF00005">
    <property type="entry name" value="ABC_tran"/>
    <property type="match status" value="2"/>
</dbReference>
<evidence type="ECO:0000256" key="8">
    <source>
        <dbReference type="ARBA" id="ARBA00023136"/>
    </source>
</evidence>
<feature type="domain" description="ABC transporter" evidence="10">
    <location>
        <begin position="435"/>
        <end position="658"/>
    </location>
</feature>
<keyword evidence="4" id="KW-0677">Repeat</keyword>
<dbReference type="SMART" id="SM00382">
    <property type="entry name" value="AAA"/>
    <property type="match status" value="2"/>
</dbReference>
<feature type="transmembrane region" description="Helical" evidence="9">
    <location>
        <begin position="756"/>
        <end position="776"/>
    </location>
</feature>
<dbReference type="InterPro" id="IPR036640">
    <property type="entry name" value="ABC1_TM_sf"/>
</dbReference>
<evidence type="ECO:0000256" key="1">
    <source>
        <dbReference type="ARBA" id="ARBA00004141"/>
    </source>
</evidence>
<feature type="domain" description="ABC transmembrane type-1" evidence="11">
    <location>
        <begin position="95"/>
        <end position="375"/>
    </location>
</feature>
<dbReference type="SUPFAM" id="SSF90123">
    <property type="entry name" value="ABC transporter transmembrane region"/>
    <property type="match status" value="2"/>
</dbReference>
<dbReference type="Proteomes" id="UP000595662">
    <property type="component" value="Chromosome 1"/>
</dbReference>
<dbReference type="PROSITE" id="PS50893">
    <property type="entry name" value="ABC_TRANSPORTER_2"/>
    <property type="match status" value="2"/>
</dbReference>
<proteinExistence type="predicted"/>
<evidence type="ECO:0000256" key="7">
    <source>
        <dbReference type="ARBA" id="ARBA00022989"/>
    </source>
</evidence>
<dbReference type="FunFam" id="3.40.50.300:FF:000973">
    <property type="entry name" value="Multidrug resistance-associated protein 4"/>
    <property type="match status" value="1"/>
</dbReference>
<dbReference type="InterPro" id="IPR050173">
    <property type="entry name" value="ABC_transporter_C-like"/>
</dbReference>
<evidence type="ECO:0000256" key="3">
    <source>
        <dbReference type="ARBA" id="ARBA00022692"/>
    </source>
</evidence>
<dbReference type="GO" id="GO:0005524">
    <property type="term" value="F:ATP binding"/>
    <property type="evidence" value="ECO:0007669"/>
    <property type="project" value="UniProtKB-KW"/>
</dbReference>
<feature type="transmembrane region" description="Helical" evidence="9">
    <location>
        <begin position="94"/>
        <end position="115"/>
    </location>
</feature>
<feature type="transmembrane region" description="Helical" evidence="9">
    <location>
        <begin position="206"/>
        <end position="229"/>
    </location>
</feature>
<evidence type="ECO:0000256" key="2">
    <source>
        <dbReference type="ARBA" id="ARBA00022448"/>
    </source>
</evidence>
<dbReference type="Gene3D" id="3.40.50.300">
    <property type="entry name" value="P-loop containing nucleotide triphosphate hydrolases"/>
    <property type="match status" value="2"/>
</dbReference>
<keyword evidence="5" id="KW-0547">Nucleotide-binding</keyword>
<evidence type="ECO:0000313" key="12">
    <source>
        <dbReference type="EMBL" id="QQK40329.1"/>
    </source>
</evidence>
<dbReference type="CDD" id="cd03244">
    <property type="entry name" value="ABCC_MRP_domain2"/>
    <property type="match status" value="1"/>
</dbReference>
<keyword evidence="8 9" id="KW-0472">Membrane</keyword>
<dbReference type="PANTHER" id="PTHR24223:SF464">
    <property type="entry name" value="ABC-TYPE TRANSPORTER CICA"/>
    <property type="match status" value="1"/>
</dbReference>
<feature type="transmembrane region" description="Helical" evidence="9">
    <location>
        <begin position="833"/>
        <end position="850"/>
    </location>
</feature>
<evidence type="ECO:0000256" key="9">
    <source>
        <dbReference type="SAM" id="Phobius"/>
    </source>
</evidence>
<keyword evidence="7 9" id="KW-1133">Transmembrane helix</keyword>
<dbReference type="InterPro" id="IPR027417">
    <property type="entry name" value="P-loop_NTPase"/>
</dbReference>
<evidence type="ECO:0000259" key="10">
    <source>
        <dbReference type="PROSITE" id="PS50893"/>
    </source>
</evidence>
<dbReference type="InterPro" id="IPR003593">
    <property type="entry name" value="AAA+_ATPase"/>
</dbReference>